<evidence type="ECO:0000313" key="2">
    <source>
        <dbReference type="EMBL" id="KAG6965832.1"/>
    </source>
</evidence>
<dbReference type="AlphaFoldDB" id="A0A8J5MGI5"/>
<reference evidence="2" key="1">
    <citation type="submission" date="2021-01" db="EMBL/GenBank/DDBJ databases">
        <title>Phytophthora aleatoria, a newly-described species from Pinus radiata is distinct from Phytophthora cactorum isolates based on comparative genomics.</title>
        <authorList>
            <person name="Mcdougal R."/>
            <person name="Panda P."/>
            <person name="Williams N."/>
            <person name="Studholme D.J."/>
        </authorList>
    </citation>
    <scope>NUCLEOTIDE SEQUENCE</scope>
    <source>
        <strain evidence="2">NZFS 4037</strain>
    </source>
</reference>
<organism evidence="2 3">
    <name type="scientific">Phytophthora aleatoria</name>
    <dbReference type="NCBI Taxonomy" id="2496075"/>
    <lineage>
        <taxon>Eukaryota</taxon>
        <taxon>Sar</taxon>
        <taxon>Stramenopiles</taxon>
        <taxon>Oomycota</taxon>
        <taxon>Peronosporomycetes</taxon>
        <taxon>Peronosporales</taxon>
        <taxon>Peronosporaceae</taxon>
        <taxon>Phytophthora</taxon>
    </lineage>
</organism>
<gene>
    <name evidence="2" type="ORF">JG688_00007023</name>
</gene>
<accession>A0A8J5MGI5</accession>
<dbReference type="EMBL" id="JAENGY010000324">
    <property type="protein sequence ID" value="KAG6965832.1"/>
    <property type="molecule type" value="Genomic_DNA"/>
</dbReference>
<dbReference type="Proteomes" id="UP000709295">
    <property type="component" value="Unassembled WGS sequence"/>
</dbReference>
<proteinExistence type="predicted"/>
<sequence length="136" mass="15641">MSTLATKTAIVLLLVLLHESMANAKMYVYFNDRRKLFSFEHTQRCYTISTCWDDLSRNSAWNNLPHALQMVWFKDQHCQGLSISQSGPKGFINFKGTKLYNTVSSFMAMEYSMYPLQGMMDKCHESAVLNGSTFEL</sequence>
<protein>
    <recommendedName>
        <fullName evidence="4">Elicitin</fullName>
    </recommendedName>
</protein>
<evidence type="ECO:0000313" key="3">
    <source>
        <dbReference type="Proteomes" id="UP000709295"/>
    </source>
</evidence>
<evidence type="ECO:0000256" key="1">
    <source>
        <dbReference type="SAM" id="SignalP"/>
    </source>
</evidence>
<keyword evidence="3" id="KW-1185">Reference proteome</keyword>
<comment type="caution">
    <text evidence="2">The sequence shown here is derived from an EMBL/GenBank/DDBJ whole genome shotgun (WGS) entry which is preliminary data.</text>
</comment>
<name>A0A8J5MGI5_9STRA</name>
<feature type="chain" id="PRO_5035258388" description="Elicitin" evidence="1">
    <location>
        <begin position="25"/>
        <end position="136"/>
    </location>
</feature>
<evidence type="ECO:0008006" key="4">
    <source>
        <dbReference type="Google" id="ProtNLM"/>
    </source>
</evidence>
<keyword evidence="1" id="KW-0732">Signal</keyword>
<feature type="signal peptide" evidence="1">
    <location>
        <begin position="1"/>
        <end position="24"/>
    </location>
</feature>